<evidence type="ECO:0000313" key="1">
    <source>
        <dbReference type="EMBL" id="GIE97651.1"/>
    </source>
</evidence>
<organism evidence="1 2">
    <name type="scientific">Paractinoplanes rishiriensis</name>
    <dbReference type="NCBI Taxonomy" id="1050105"/>
    <lineage>
        <taxon>Bacteria</taxon>
        <taxon>Bacillati</taxon>
        <taxon>Actinomycetota</taxon>
        <taxon>Actinomycetes</taxon>
        <taxon>Micromonosporales</taxon>
        <taxon>Micromonosporaceae</taxon>
        <taxon>Paractinoplanes</taxon>
    </lineage>
</organism>
<reference evidence="1" key="1">
    <citation type="submission" date="2021-01" db="EMBL/GenBank/DDBJ databases">
        <title>Whole genome shotgun sequence of Actinoplanes rishiriensis NBRC 108556.</title>
        <authorList>
            <person name="Komaki H."/>
            <person name="Tamura T."/>
        </authorList>
    </citation>
    <scope>NUCLEOTIDE SEQUENCE</scope>
    <source>
        <strain evidence="1">NBRC 108556</strain>
    </source>
</reference>
<dbReference type="EMBL" id="BOMV01000057">
    <property type="protein sequence ID" value="GIE97651.1"/>
    <property type="molecule type" value="Genomic_DNA"/>
</dbReference>
<accession>A0A919JYN6</accession>
<comment type="caution">
    <text evidence="1">The sequence shown here is derived from an EMBL/GenBank/DDBJ whole genome shotgun (WGS) entry which is preliminary data.</text>
</comment>
<dbReference type="Proteomes" id="UP000636960">
    <property type="component" value="Unassembled WGS sequence"/>
</dbReference>
<dbReference type="AlphaFoldDB" id="A0A919JYN6"/>
<protein>
    <submittedName>
        <fullName evidence="1">Uncharacterized protein</fullName>
    </submittedName>
</protein>
<gene>
    <name evidence="1" type="ORF">Ari01nite_51160</name>
</gene>
<evidence type="ECO:0000313" key="2">
    <source>
        <dbReference type="Proteomes" id="UP000636960"/>
    </source>
</evidence>
<name>A0A919JYN6_9ACTN</name>
<proteinExistence type="predicted"/>
<sequence>MISAVLLIAGVVLVLWAKNEDGWEQAWRVEVGAAIALLGPLFFIEEMLRSRVVSLEEKFDQLRKSYGLMRGLLPPGDARTYVLDRLLSAVTEQARAGYYSAPEISRLLDGDDETRMIALAIMQGDHRLIKDEVIINSIGSSKSGMEQYHALKAAHDGWSVLVRGTKRSAVDKILEDASGASYIITDAPRRFLAEEILGFALTDGVLTQAEMDGWTGLARSVQPR</sequence>
<keyword evidence="2" id="KW-1185">Reference proteome</keyword>